<dbReference type="PROSITE" id="PS50181">
    <property type="entry name" value="FBOX"/>
    <property type="match status" value="1"/>
</dbReference>
<sequence>MGTLPPEIVEDIVEMLRRHDLAMLARVNRRFNEHCKRIIYQKIVLRAKRTDPNPSFPEPWSTILTLGGPSGPKYIKHLLVLCKEGLVFKCRRNGSPNYGGDVPVILSDLTSNLLTTLPPDSLQTFKYYDGCESSILSHSILQQFPFQSKSLTVLDLQFSDDRYHFKAGERYNENLECLLFPALRKFTARCLLTLRSVTAVLHIVSSTEALDECDLFFISLYDDFDGIMDVFSVCENSLYPCLTSSVRRLKIYQGTSGTVLSSPPGRSYAVTDLILHNPRNFPPLLPDYVSEDQPFRIRRLALTFYSGRHGVNWEGLSAFLENLSPGLESLQLYSRRTLPDELLDDHSYWTRGVHRLISKQKETLRHLNVPLEQSPGDHPDWNSAWRQAVMENDVHLESMTITWPISTTKDIRWSSDYEGRLMDSCHVEKCPERIKLVERLQTIQVVTTPNIFYETETPGSVDFAGSVATKYIADCIAKHICEMVVGQPRARFIIVGHEAREMRIFSVDWVKKDPDVEGGRDKFHPVVEQSSIKQMEAAKLGVDWVEAALWDTDVPPDYYDIVTDRPWFTAPTAVYQFYGREDER</sequence>
<protein>
    <recommendedName>
        <fullName evidence="1">F-box domain-containing protein</fullName>
    </recommendedName>
</protein>
<accession>S8ANI2</accession>
<dbReference type="HOGENOM" id="CLU_466927_0_0_1"/>
<reference evidence="2 3" key="1">
    <citation type="journal article" date="2013" name="PLoS Genet.">
        <title>Genomic mechanisms accounting for the adaptation to parasitism in nematode-trapping fungi.</title>
        <authorList>
            <person name="Meerupati T."/>
            <person name="Andersson K.M."/>
            <person name="Friman E."/>
            <person name="Kumar D."/>
            <person name="Tunlid A."/>
            <person name="Ahren D."/>
        </authorList>
    </citation>
    <scope>NUCLEOTIDE SEQUENCE [LARGE SCALE GENOMIC DNA]</scope>
    <source>
        <strain evidence="2 3">CBS 200.50</strain>
    </source>
</reference>
<feature type="domain" description="F-box" evidence="1">
    <location>
        <begin position="1"/>
        <end position="43"/>
    </location>
</feature>
<reference evidence="3" key="2">
    <citation type="submission" date="2013-04" db="EMBL/GenBank/DDBJ databases">
        <title>Genomic mechanisms accounting for the adaptation to parasitism in nematode-trapping fungi.</title>
        <authorList>
            <person name="Ahren D.G."/>
        </authorList>
    </citation>
    <scope>NUCLEOTIDE SEQUENCE [LARGE SCALE GENOMIC DNA]</scope>
    <source>
        <strain evidence="3">CBS 200.50</strain>
    </source>
</reference>
<dbReference type="SUPFAM" id="SSF81383">
    <property type="entry name" value="F-box domain"/>
    <property type="match status" value="1"/>
</dbReference>
<dbReference type="EMBL" id="AQGS01000047">
    <property type="protein sequence ID" value="EPS44399.1"/>
    <property type="molecule type" value="Genomic_DNA"/>
</dbReference>
<dbReference type="CDD" id="cd09917">
    <property type="entry name" value="F-box_SF"/>
    <property type="match status" value="1"/>
</dbReference>
<evidence type="ECO:0000313" key="3">
    <source>
        <dbReference type="Proteomes" id="UP000015100"/>
    </source>
</evidence>
<keyword evidence="3" id="KW-1185">Reference proteome</keyword>
<dbReference type="InterPro" id="IPR036047">
    <property type="entry name" value="F-box-like_dom_sf"/>
</dbReference>
<dbReference type="AlphaFoldDB" id="S8ANI2"/>
<organism evidence="2 3">
    <name type="scientific">Dactylellina haptotyla (strain CBS 200.50)</name>
    <name type="common">Nematode-trapping fungus</name>
    <name type="synonym">Monacrosporium haptotylum</name>
    <dbReference type="NCBI Taxonomy" id="1284197"/>
    <lineage>
        <taxon>Eukaryota</taxon>
        <taxon>Fungi</taxon>
        <taxon>Dikarya</taxon>
        <taxon>Ascomycota</taxon>
        <taxon>Pezizomycotina</taxon>
        <taxon>Orbiliomycetes</taxon>
        <taxon>Orbiliales</taxon>
        <taxon>Orbiliaceae</taxon>
        <taxon>Dactylellina</taxon>
    </lineage>
</organism>
<evidence type="ECO:0000313" key="2">
    <source>
        <dbReference type="EMBL" id="EPS44399.1"/>
    </source>
</evidence>
<dbReference type="Pfam" id="PF12937">
    <property type="entry name" value="F-box-like"/>
    <property type="match status" value="1"/>
</dbReference>
<evidence type="ECO:0000259" key="1">
    <source>
        <dbReference type="PROSITE" id="PS50181"/>
    </source>
</evidence>
<dbReference type="Proteomes" id="UP000015100">
    <property type="component" value="Unassembled WGS sequence"/>
</dbReference>
<gene>
    <name evidence="2" type="ORF">H072_1596</name>
</gene>
<dbReference type="InterPro" id="IPR001810">
    <property type="entry name" value="F-box_dom"/>
</dbReference>
<name>S8ANI2_DACHA</name>
<comment type="caution">
    <text evidence="2">The sequence shown here is derived from an EMBL/GenBank/DDBJ whole genome shotgun (WGS) entry which is preliminary data.</text>
</comment>
<proteinExistence type="predicted"/>